<proteinExistence type="predicted"/>
<feature type="transmembrane region" description="Helical" evidence="5">
    <location>
        <begin position="278"/>
        <end position="294"/>
    </location>
</feature>
<dbReference type="EMBL" id="LAZR01013837">
    <property type="protein sequence ID" value="KKM20114.1"/>
    <property type="molecule type" value="Genomic_DNA"/>
</dbReference>
<feature type="transmembrane region" description="Helical" evidence="5">
    <location>
        <begin position="165"/>
        <end position="185"/>
    </location>
</feature>
<feature type="domain" description="O-antigen ligase-related" evidence="6">
    <location>
        <begin position="134"/>
        <end position="261"/>
    </location>
</feature>
<feature type="transmembrane region" description="Helical" evidence="5">
    <location>
        <begin position="329"/>
        <end position="351"/>
    </location>
</feature>
<dbReference type="Pfam" id="PF04932">
    <property type="entry name" value="Wzy_C"/>
    <property type="match status" value="1"/>
</dbReference>
<evidence type="ECO:0000256" key="3">
    <source>
        <dbReference type="ARBA" id="ARBA00022989"/>
    </source>
</evidence>
<dbReference type="InterPro" id="IPR011990">
    <property type="entry name" value="TPR-like_helical_dom_sf"/>
</dbReference>
<evidence type="ECO:0000256" key="4">
    <source>
        <dbReference type="ARBA" id="ARBA00023136"/>
    </source>
</evidence>
<accession>A0A0F9IK06</accession>
<dbReference type="PANTHER" id="PTHR37422:SF23">
    <property type="entry name" value="TEICHURONIC ACID BIOSYNTHESIS PROTEIN TUAE"/>
    <property type="match status" value="1"/>
</dbReference>
<dbReference type="Gene3D" id="1.25.40.10">
    <property type="entry name" value="Tetratricopeptide repeat domain"/>
    <property type="match status" value="1"/>
</dbReference>
<feature type="transmembrane region" description="Helical" evidence="5">
    <location>
        <begin position="12"/>
        <end position="32"/>
    </location>
</feature>
<name>A0A0F9IK06_9ZZZZ</name>
<protein>
    <recommendedName>
        <fullName evidence="6">O-antigen ligase-related domain-containing protein</fullName>
    </recommendedName>
</protein>
<gene>
    <name evidence="7" type="ORF">LCGC14_1648840</name>
</gene>
<dbReference type="AlphaFoldDB" id="A0A0F9IK06"/>
<keyword evidence="4 5" id="KW-0472">Membrane</keyword>
<dbReference type="InterPro" id="IPR051533">
    <property type="entry name" value="WaaL-like"/>
</dbReference>
<dbReference type="GO" id="GO:0016020">
    <property type="term" value="C:membrane"/>
    <property type="evidence" value="ECO:0007669"/>
    <property type="project" value="UniProtKB-SubCell"/>
</dbReference>
<feature type="transmembrane region" description="Helical" evidence="5">
    <location>
        <begin position="300"/>
        <end position="317"/>
    </location>
</feature>
<dbReference type="InterPro" id="IPR007016">
    <property type="entry name" value="O-antigen_ligase-rel_domated"/>
</dbReference>
<evidence type="ECO:0000256" key="1">
    <source>
        <dbReference type="ARBA" id="ARBA00004141"/>
    </source>
</evidence>
<evidence type="ECO:0000313" key="7">
    <source>
        <dbReference type="EMBL" id="KKM20114.1"/>
    </source>
</evidence>
<reference evidence="7" key="1">
    <citation type="journal article" date="2015" name="Nature">
        <title>Complex archaea that bridge the gap between prokaryotes and eukaryotes.</title>
        <authorList>
            <person name="Spang A."/>
            <person name="Saw J.H."/>
            <person name="Jorgensen S.L."/>
            <person name="Zaremba-Niedzwiedzka K."/>
            <person name="Martijn J."/>
            <person name="Lind A.E."/>
            <person name="van Eijk R."/>
            <person name="Schleper C."/>
            <person name="Guy L."/>
            <person name="Ettema T.J."/>
        </authorList>
    </citation>
    <scope>NUCLEOTIDE SEQUENCE</scope>
</reference>
<feature type="transmembrane region" description="Helical" evidence="5">
    <location>
        <begin position="38"/>
        <end position="58"/>
    </location>
</feature>
<feature type="transmembrane region" description="Helical" evidence="5">
    <location>
        <begin position="125"/>
        <end position="158"/>
    </location>
</feature>
<comment type="subcellular location">
    <subcellularLocation>
        <location evidence="1">Membrane</location>
        <topology evidence="1">Multi-pass membrane protein</topology>
    </subcellularLocation>
</comment>
<comment type="caution">
    <text evidence="7">The sequence shown here is derived from an EMBL/GenBank/DDBJ whole genome shotgun (WGS) entry which is preliminary data.</text>
</comment>
<organism evidence="7">
    <name type="scientific">marine sediment metagenome</name>
    <dbReference type="NCBI Taxonomy" id="412755"/>
    <lineage>
        <taxon>unclassified sequences</taxon>
        <taxon>metagenomes</taxon>
        <taxon>ecological metagenomes</taxon>
    </lineage>
</organism>
<feature type="transmembrane region" description="Helical" evidence="5">
    <location>
        <begin position="245"/>
        <end position="271"/>
    </location>
</feature>
<evidence type="ECO:0000259" key="6">
    <source>
        <dbReference type="Pfam" id="PF04932"/>
    </source>
</evidence>
<feature type="non-terminal residue" evidence="7">
    <location>
        <position position="1"/>
    </location>
</feature>
<keyword evidence="3 5" id="KW-1133">Transmembrane helix</keyword>
<sequence>LLRYTDLSILKERFFVFAGIFFLCAVVSGFFAVNKSEWLYSVLRIGLFVTTVFVFASILKDEMELAKVIVLLGFFYFLYGQYEFISNSAYNCKGLMCNKNPWSTAQFLCLPFCVYLIKEKGFWRWLSITVGLGLLANIFVLTTRSVVLAVGISVLCLIQRRTLKYIIPILIVAGAYLLMFKWIYIIDTVSMTERWQAWRATLTMIYENPLGVGAGNWCLMLFKYGQNLDFKFFQSNIFRHPHNDFIWILAEVGVIGFVGYLGMFFTSLYYAAKSKKQWLVAGIMGYMALAFFSFPNERAFSSMILAVFMALSIAGYHKIPKRSYIPNMGVFRMASVNIVLMLCLFLVVLGYRHRSLIYNKKLRESKQWEKIIDFSDGFSPFSTLTFTGVPYHWFKGVAYNKTGDPVEALVCFREAQKYSPYNVHVLNALGLSYSYDKEKADRYFAKAIGICPVFDIAINNRRKIKESKK</sequence>
<evidence type="ECO:0000256" key="2">
    <source>
        <dbReference type="ARBA" id="ARBA00022692"/>
    </source>
</evidence>
<dbReference type="SUPFAM" id="SSF48452">
    <property type="entry name" value="TPR-like"/>
    <property type="match status" value="1"/>
</dbReference>
<keyword evidence="2 5" id="KW-0812">Transmembrane</keyword>
<feature type="transmembrane region" description="Helical" evidence="5">
    <location>
        <begin position="65"/>
        <end position="82"/>
    </location>
</feature>
<dbReference type="PANTHER" id="PTHR37422">
    <property type="entry name" value="TEICHURONIC ACID BIOSYNTHESIS PROTEIN TUAE"/>
    <property type="match status" value="1"/>
</dbReference>
<evidence type="ECO:0000256" key="5">
    <source>
        <dbReference type="SAM" id="Phobius"/>
    </source>
</evidence>